<dbReference type="RefSeq" id="WP_051651543.1">
    <property type="nucleotide sequence ID" value="NZ_FNDZ01000003.1"/>
</dbReference>
<dbReference type="EMBL" id="FNDZ01000003">
    <property type="protein sequence ID" value="SDI58700.1"/>
    <property type="molecule type" value="Genomic_DNA"/>
</dbReference>
<comment type="similarity">
    <text evidence="1">Belongs to the cycloisomerase 2 family.</text>
</comment>
<dbReference type="InterPro" id="IPR011048">
    <property type="entry name" value="Haem_d1_sf"/>
</dbReference>
<dbReference type="Gene3D" id="2.130.10.10">
    <property type="entry name" value="YVTN repeat-like/Quinoprotein amine dehydrogenase"/>
    <property type="match status" value="1"/>
</dbReference>
<protein>
    <submittedName>
        <fullName evidence="2">6-phosphogluconolactonase</fullName>
    </submittedName>
</protein>
<evidence type="ECO:0000313" key="3">
    <source>
        <dbReference type="Proteomes" id="UP000183255"/>
    </source>
</evidence>
<reference evidence="2 3" key="1">
    <citation type="submission" date="2016-10" db="EMBL/GenBank/DDBJ databases">
        <authorList>
            <person name="de Groot N.N."/>
        </authorList>
    </citation>
    <scope>NUCLEOTIDE SEQUENCE [LARGE SCALE GENOMIC DNA]</scope>
    <source>
        <strain evidence="2 3">CGMCC 1.5058</strain>
    </source>
</reference>
<accession>A0A1G8LU38</accession>
<dbReference type="Pfam" id="PF10282">
    <property type="entry name" value="Lactonase"/>
    <property type="match status" value="1"/>
</dbReference>
<name>A0A1G8LU38_9CLOT</name>
<proteinExistence type="inferred from homology"/>
<dbReference type="InterPro" id="IPR015943">
    <property type="entry name" value="WD40/YVTN_repeat-like_dom_sf"/>
</dbReference>
<dbReference type="PANTHER" id="PTHR30344:SF1">
    <property type="entry name" value="6-PHOSPHOGLUCONOLACTONASE"/>
    <property type="match status" value="1"/>
</dbReference>
<evidence type="ECO:0000313" key="2">
    <source>
        <dbReference type="EMBL" id="SDI58700.1"/>
    </source>
</evidence>
<dbReference type="SUPFAM" id="SSF51004">
    <property type="entry name" value="C-terminal (heme d1) domain of cytochrome cd1-nitrite reductase"/>
    <property type="match status" value="1"/>
</dbReference>
<dbReference type="Proteomes" id="UP000183255">
    <property type="component" value="Unassembled WGS sequence"/>
</dbReference>
<dbReference type="InterPro" id="IPR050282">
    <property type="entry name" value="Cycloisomerase_2"/>
</dbReference>
<dbReference type="GO" id="GO:0005829">
    <property type="term" value="C:cytosol"/>
    <property type="evidence" value="ECO:0007669"/>
    <property type="project" value="TreeGrafter"/>
</dbReference>
<dbReference type="PANTHER" id="PTHR30344">
    <property type="entry name" value="6-PHOSPHOGLUCONOLACTONASE-RELATED"/>
    <property type="match status" value="1"/>
</dbReference>
<dbReference type="GO" id="GO:0017057">
    <property type="term" value="F:6-phosphogluconolactonase activity"/>
    <property type="evidence" value="ECO:0007669"/>
    <property type="project" value="TreeGrafter"/>
</dbReference>
<sequence length="337" mass="38590">MKDYKGYIGSYTRKESRGVRSFRFNEEEFIIEDFYEVEDPSYLALSRDMNILYGSMRDGSSHGVFSMNLSTGIVDKVLFEKENTPCHISTFENRLLASNYHQGLLDLYALEEGMVRKRLDQAAHEGSGPNEKRQEGPHVHFAMKNPHLPEVLVCDLGTDKVYRYEAKETLVKKGELLLPKGSGPRHIAFSKKHPYLYVFTELSSEIFVYDFKDGDYHLKQVMKTLPGDFQEENTGAAIRLSPDERHLYVSNRGHDSISAFKVKENHLLEKIDTYLSEGEHPRDFNLSPDGCFLLVAHMISNDLSLFRIDKNTGELTLLKKGIHTPEPISLVFLENES</sequence>
<organism evidence="2 3">
    <name type="scientific">Proteiniclasticum ruminis</name>
    <dbReference type="NCBI Taxonomy" id="398199"/>
    <lineage>
        <taxon>Bacteria</taxon>
        <taxon>Bacillati</taxon>
        <taxon>Bacillota</taxon>
        <taxon>Clostridia</taxon>
        <taxon>Eubacteriales</taxon>
        <taxon>Clostridiaceae</taxon>
        <taxon>Proteiniclasticum</taxon>
    </lineage>
</organism>
<gene>
    <name evidence="2" type="ORF">SAMN05421804_103173</name>
</gene>
<dbReference type="AlphaFoldDB" id="A0A1G8LU38"/>
<evidence type="ECO:0000256" key="1">
    <source>
        <dbReference type="ARBA" id="ARBA00005564"/>
    </source>
</evidence>
<dbReference type="InterPro" id="IPR019405">
    <property type="entry name" value="Lactonase_7-beta_prop"/>
</dbReference>